<name>A0A836KL80_9TRYP</name>
<dbReference type="RefSeq" id="XP_067178282.1">
    <property type="nucleotide sequence ID" value="XM_067322917.1"/>
</dbReference>
<proteinExistence type="predicted"/>
<accession>A0A836KL80</accession>
<dbReference type="AlphaFoldDB" id="A0A836KL80"/>
<feature type="region of interest" description="Disordered" evidence="1">
    <location>
        <begin position="166"/>
        <end position="185"/>
    </location>
</feature>
<dbReference type="KEGG" id="lmat:92515429"/>
<feature type="compositionally biased region" description="Low complexity" evidence="1">
    <location>
        <begin position="67"/>
        <end position="91"/>
    </location>
</feature>
<sequence>MSLGGGENSHAFRYGAPAAVVDPLLSFLFDLRRMEGSVLSTLEHLGVKRRSLPHPFGDGPSAALPKASATADDSAAALPGSPSSSRSASDPIEAYADEVAASRSDARDTSVEGVICQLLCWLGSQSSSLCSSQTPSQQLLSLFVAAAGAEADVFVRDSATQEVSHVGRPCKRAKPDRSPAPAPPDVDAFVRGDDSTVHLVGALTAADIQAAVQKWREYERLLQSGVTEMKATLAAVTATRPGNSLCCHAKWVEHARSSAKVKCVLPASTVLKRNYEERIRLNDALATCQAAVHTAYVALEEKLDVFLEEVQTVDRQERLFQHHVSMARIECAALHALRSRIKQARKALERCIYGERGALKVQPR</sequence>
<reference evidence="3" key="2">
    <citation type="journal article" date="2021" name="Sci. Data">
        <title>Chromosome-scale genome sequencing, assembly and annotation of six genomes from subfamily Leishmaniinae.</title>
        <authorList>
            <person name="Almutairi H."/>
            <person name="Urbaniak M.D."/>
            <person name="Bates M.D."/>
            <person name="Jariyapan N."/>
            <person name="Kwakye-Nuako G."/>
            <person name="Thomaz Soccol V."/>
            <person name="Al-Salem W.S."/>
            <person name="Dillon R.J."/>
            <person name="Bates P.A."/>
            <person name="Gatherer D."/>
        </authorList>
    </citation>
    <scope>NUCLEOTIDE SEQUENCE [LARGE SCALE GENOMIC DNA]</scope>
</reference>
<dbReference type="EMBL" id="JAFEUZ010000025">
    <property type="protein sequence ID" value="KAG5477112.1"/>
    <property type="molecule type" value="Genomic_DNA"/>
</dbReference>
<evidence type="ECO:0000313" key="3">
    <source>
        <dbReference type="Proteomes" id="UP000673552"/>
    </source>
</evidence>
<reference evidence="3" key="1">
    <citation type="journal article" date="2021" name="Microbiol. Resour. Announc.">
        <title>LGAAP: Leishmaniinae Genome Assembly and Annotation Pipeline.</title>
        <authorList>
            <person name="Almutairi H."/>
            <person name="Urbaniak M.D."/>
            <person name="Bates M.D."/>
            <person name="Jariyapan N."/>
            <person name="Kwakye-Nuako G."/>
            <person name="Thomaz-Soccol V."/>
            <person name="Al-Salem W.S."/>
            <person name="Dillon R.J."/>
            <person name="Bates P.A."/>
            <person name="Gatherer D."/>
        </authorList>
    </citation>
    <scope>NUCLEOTIDE SEQUENCE [LARGE SCALE GENOMIC DNA]</scope>
</reference>
<evidence type="ECO:0000313" key="2">
    <source>
        <dbReference type="EMBL" id="KAG5477112.1"/>
    </source>
</evidence>
<dbReference type="GeneID" id="92515429"/>
<feature type="region of interest" description="Disordered" evidence="1">
    <location>
        <begin position="56"/>
        <end position="91"/>
    </location>
</feature>
<dbReference type="OrthoDB" id="242756at2759"/>
<evidence type="ECO:0000256" key="1">
    <source>
        <dbReference type="SAM" id="MobiDB-lite"/>
    </source>
</evidence>
<protein>
    <submittedName>
        <fullName evidence="2">Uncharacterized protein</fullName>
    </submittedName>
</protein>
<dbReference type="Proteomes" id="UP000673552">
    <property type="component" value="Unassembled WGS sequence"/>
</dbReference>
<organism evidence="2 3">
    <name type="scientific">Leishmania martiniquensis</name>
    <dbReference type="NCBI Taxonomy" id="1580590"/>
    <lineage>
        <taxon>Eukaryota</taxon>
        <taxon>Discoba</taxon>
        <taxon>Euglenozoa</taxon>
        <taxon>Kinetoplastea</taxon>
        <taxon>Metakinetoplastina</taxon>
        <taxon>Trypanosomatida</taxon>
        <taxon>Trypanosomatidae</taxon>
        <taxon>Leishmaniinae</taxon>
        <taxon>Leishmania</taxon>
    </lineage>
</organism>
<comment type="caution">
    <text evidence="2">The sequence shown here is derived from an EMBL/GenBank/DDBJ whole genome shotgun (WGS) entry which is preliminary data.</text>
</comment>
<gene>
    <name evidence="2" type="ORF">LSCM1_05454</name>
</gene>
<keyword evidence="3" id="KW-1185">Reference proteome</keyword>